<feature type="compositionally biased region" description="Polar residues" evidence="1">
    <location>
        <begin position="1"/>
        <end position="13"/>
    </location>
</feature>
<name>A0A0F7L5D3_9VIRU</name>
<organism evidence="2">
    <name type="scientific">uncultured marine virus</name>
    <dbReference type="NCBI Taxonomy" id="186617"/>
    <lineage>
        <taxon>Viruses</taxon>
        <taxon>environmental samples</taxon>
    </lineage>
</organism>
<evidence type="ECO:0000313" key="2">
    <source>
        <dbReference type="EMBL" id="AKH47125.1"/>
    </source>
</evidence>
<proteinExistence type="predicted"/>
<reference evidence="2" key="1">
    <citation type="journal article" date="2015" name="Front. Microbiol.">
        <title>Combining genomic sequencing methods to explore viral diversity and reveal potential virus-host interactions.</title>
        <authorList>
            <person name="Chow C.E."/>
            <person name="Winget D.M."/>
            <person name="White R.A.III."/>
            <person name="Hallam S.J."/>
            <person name="Suttle C.A."/>
        </authorList>
    </citation>
    <scope>NUCLEOTIDE SEQUENCE</scope>
    <source>
        <strain evidence="2">Anoxic2_5</strain>
    </source>
</reference>
<accession>A0A0F7L5D3</accession>
<reference evidence="2" key="2">
    <citation type="submission" date="2015-03" db="EMBL/GenBank/DDBJ databases">
        <authorList>
            <person name="Chow C.-E.T."/>
            <person name="Winget D.M."/>
            <person name="White R.A.III."/>
            <person name="Hallam S.J."/>
            <person name="Suttle C.A."/>
        </authorList>
    </citation>
    <scope>NUCLEOTIDE SEQUENCE</scope>
    <source>
        <strain evidence="2">Anoxic2_5</strain>
    </source>
</reference>
<evidence type="ECO:0000256" key="1">
    <source>
        <dbReference type="SAM" id="MobiDB-lite"/>
    </source>
</evidence>
<protein>
    <submittedName>
        <fullName evidence="2">Uncharacterized protein</fullName>
    </submittedName>
</protein>
<feature type="region of interest" description="Disordered" evidence="1">
    <location>
        <begin position="1"/>
        <end position="23"/>
    </location>
</feature>
<dbReference type="EMBL" id="KR029589">
    <property type="protein sequence ID" value="AKH47125.1"/>
    <property type="molecule type" value="Genomic_DNA"/>
</dbReference>
<sequence>MISLTPSAPNRSTAARFRTASPPCTPTARWSMLVSGTTPPVGNSGSGVAIVPAMAIAPIFAAAVNPAMAAQLGGTGGPRVATDLTSPRAALAMAPVTATAFWALANFIACSRPAFVSVSMFAILASSKMPLRSMRASWLAWANASFPCWLAWNSCRSSASFWAFSRSRLSSRAFSSRSTRSPSSMAASATFLSNSMRLFALASSMARMADADADACTEDSPYLAMMASMAAICSSYPAMSWSRSAMASTSAARCASMAVVRSRCASAASRAPSVTSAVASFVSESASALFWRAVVYALMARRPWAYSSFRPARFSSRPGWMDLASVSWA</sequence>